<accession>A0AAV8W9T0</accession>
<proteinExistence type="predicted"/>
<evidence type="ECO:0000313" key="3">
    <source>
        <dbReference type="Proteomes" id="UP001159042"/>
    </source>
</evidence>
<dbReference type="EMBL" id="JANEYG010000006">
    <property type="protein sequence ID" value="KAJ8922526.1"/>
    <property type="molecule type" value="Genomic_DNA"/>
</dbReference>
<protein>
    <submittedName>
        <fullName evidence="2">Uncharacterized protein</fullName>
    </submittedName>
</protein>
<organism evidence="2 3">
    <name type="scientific">Exocentrus adspersus</name>
    <dbReference type="NCBI Taxonomy" id="1586481"/>
    <lineage>
        <taxon>Eukaryota</taxon>
        <taxon>Metazoa</taxon>
        <taxon>Ecdysozoa</taxon>
        <taxon>Arthropoda</taxon>
        <taxon>Hexapoda</taxon>
        <taxon>Insecta</taxon>
        <taxon>Pterygota</taxon>
        <taxon>Neoptera</taxon>
        <taxon>Endopterygota</taxon>
        <taxon>Coleoptera</taxon>
        <taxon>Polyphaga</taxon>
        <taxon>Cucujiformia</taxon>
        <taxon>Chrysomeloidea</taxon>
        <taxon>Cerambycidae</taxon>
        <taxon>Lamiinae</taxon>
        <taxon>Acanthocinini</taxon>
        <taxon>Exocentrus</taxon>
    </lineage>
</organism>
<keyword evidence="1" id="KW-0732">Signal</keyword>
<reference evidence="2 3" key="1">
    <citation type="journal article" date="2023" name="Insect Mol. Biol.">
        <title>Genome sequencing provides insights into the evolution of gene families encoding plant cell wall-degrading enzymes in longhorned beetles.</title>
        <authorList>
            <person name="Shin N.R."/>
            <person name="Okamura Y."/>
            <person name="Kirsch R."/>
            <person name="Pauchet Y."/>
        </authorList>
    </citation>
    <scope>NUCLEOTIDE SEQUENCE [LARGE SCALE GENOMIC DNA]</scope>
    <source>
        <strain evidence="2">EAD_L_NR</strain>
    </source>
</reference>
<dbReference type="Proteomes" id="UP001159042">
    <property type="component" value="Unassembled WGS sequence"/>
</dbReference>
<name>A0AAV8W9T0_9CUCU</name>
<dbReference type="AlphaFoldDB" id="A0AAV8W9T0"/>
<feature type="signal peptide" evidence="1">
    <location>
        <begin position="1"/>
        <end position="16"/>
    </location>
</feature>
<evidence type="ECO:0000256" key="1">
    <source>
        <dbReference type="SAM" id="SignalP"/>
    </source>
</evidence>
<keyword evidence="3" id="KW-1185">Reference proteome</keyword>
<sequence>MKEMVFVCSLIAIASTAPSGGYGGHGGGVVVSGPSGVVTDHGAFGPSGPGGFGYGGYGGFGGFGGYGGDGGYGGYGGYGGHGVVIRGPPTVPATIVGPAGKIVANGLYGGHGW</sequence>
<feature type="chain" id="PRO_5043406781" evidence="1">
    <location>
        <begin position="17"/>
        <end position="113"/>
    </location>
</feature>
<gene>
    <name evidence="2" type="ORF">NQ315_007556</name>
</gene>
<evidence type="ECO:0000313" key="2">
    <source>
        <dbReference type="EMBL" id="KAJ8922526.1"/>
    </source>
</evidence>
<comment type="caution">
    <text evidence="2">The sequence shown here is derived from an EMBL/GenBank/DDBJ whole genome shotgun (WGS) entry which is preliminary data.</text>
</comment>